<gene>
    <name evidence="2" type="ORF">H9Q77_12075</name>
</gene>
<keyword evidence="1" id="KW-0472">Membrane</keyword>
<evidence type="ECO:0000313" key="2">
    <source>
        <dbReference type="EMBL" id="QNM01822.1"/>
    </source>
</evidence>
<dbReference type="Proteomes" id="UP000515981">
    <property type="component" value="Chromosome"/>
</dbReference>
<evidence type="ECO:0000256" key="1">
    <source>
        <dbReference type="SAM" id="Phobius"/>
    </source>
</evidence>
<feature type="transmembrane region" description="Helical" evidence="1">
    <location>
        <begin position="12"/>
        <end position="34"/>
    </location>
</feature>
<reference evidence="2 3" key="1">
    <citation type="submission" date="2020-08" db="EMBL/GenBank/DDBJ databases">
        <authorList>
            <person name="Liu C."/>
            <person name="Sun Q."/>
        </authorList>
    </citation>
    <scope>NUCLEOTIDE SEQUENCE [LARGE SCALE GENOMIC DNA]</scope>
    <source>
        <strain evidence="2 3">NSJ-8</strain>
    </source>
</reference>
<dbReference type="KEGG" id="ssun:H9Q77_12075"/>
<organism evidence="2 3">
    <name type="scientific">Simiaoa sunii</name>
    <dbReference type="NCBI Taxonomy" id="2763672"/>
    <lineage>
        <taxon>Bacteria</taxon>
        <taxon>Bacillati</taxon>
        <taxon>Bacillota</taxon>
        <taxon>Clostridia</taxon>
        <taxon>Lachnospirales</taxon>
        <taxon>Lachnospiraceae</taxon>
        <taxon>Simiaoa</taxon>
    </lineage>
</organism>
<name>A0A7G9FTE0_9FIRM</name>
<dbReference type="AlphaFoldDB" id="A0A7G9FTE0"/>
<keyword evidence="1" id="KW-1133">Transmembrane helix</keyword>
<proteinExistence type="predicted"/>
<evidence type="ECO:0000313" key="3">
    <source>
        <dbReference type="Proteomes" id="UP000515981"/>
    </source>
</evidence>
<keyword evidence="1" id="KW-0812">Transmembrane</keyword>
<keyword evidence="3" id="KW-1185">Reference proteome</keyword>
<sequence length="66" mass="7433">MKKKEVLNSRIVISGFSGVLFVCPGVFGVLLYLLGFRDLTLQSMDGIVVLYDRVLLEIPLCTLENW</sequence>
<accession>A0A7G9FTE0</accession>
<protein>
    <submittedName>
        <fullName evidence="2">Uncharacterized protein</fullName>
    </submittedName>
</protein>
<dbReference type="EMBL" id="CP060633">
    <property type="protein sequence ID" value="QNM01822.1"/>
    <property type="molecule type" value="Genomic_DNA"/>
</dbReference>